<evidence type="ECO:0000256" key="1">
    <source>
        <dbReference type="SAM" id="MobiDB-lite"/>
    </source>
</evidence>
<dbReference type="Proteomes" id="UP000054928">
    <property type="component" value="Unassembled WGS sequence"/>
</dbReference>
<evidence type="ECO:0000313" key="2">
    <source>
        <dbReference type="EMBL" id="CEG49254.1"/>
    </source>
</evidence>
<dbReference type="RefSeq" id="XP_024585623.1">
    <property type="nucleotide sequence ID" value="XM_024720422.1"/>
</dbReference>
<protein>
    <submittedName>
        <fullName evidence="2">Uncharacterized protein</fullName>
    </submittedName>
</protein>
<dbReference type="GeneID" id="36402081"/>
<dbReference type="EMBL" id="CCYD01003042">
    <property type="protein sequence ID" value="CEG49254.1"/>
    <property type="molecule type" value="Genomic_DNA"/>
</dbReference>
<dbReference type="OrthoDB" id="108277at2759"/>
<feature type="region of interest" description="Disordered" evidence="1">
    <location>
        <begin position="633"/>
        <end position="660"/>
    </location>
</feature>
<proteinExistence type="predicted"/>
<keyword evidence="3" id="KW-1185">Reference proteome</keyword>
<name>A0A0P1B6N1_PLAHL</name>
<feature type="compositionally biased region" description="Polar residues" evidence="1">
    <location>
        <begin position="633"/>
        <end position="651"/>
    </location>
</feature>
<evidence type="ECO:0000313" key="3">
    <source>
        <dbReference type="Proteomes" id="UP000054928"/>
    </source>
</evidence>
<sequence length="950" mass="107458">MQSLTSMMAWSDEWRCARLQMYLRDKELFQGEAVNVQVRADIRPVSSSSKTPTPKNIISSSKQRWSDHCEGAQVQVQIVDVSRKDPHASSFSSSFTTLFRQESQLQVSYDDLDERAFVVALKTQFKPKIRHEFWGRELLLIVHITPKSSIVKAPGVGENTGQLEQLSRTTPVLQDDWATSQLLSLTRKQAEPIPELTRRVEQRINIIKALHFEVERRELPGRRVGILARAFNVHLTKTLAVRSLYLHLDEVPQHNESDRGDISRFRIVSGDQVPFPVVLHPQECYNFLYVLESVEDSKPFELLEGSQFKLSDKQATSTTLKKFKQLNSFPQHALLTLSWQAHGIFMDAITEHRAIVFSIMRSISSLSIDDKSWQGDTQKLIAQLLAGNSTRELDPPAVFKFVRVLQHSELKVQVAPLSSAISVGTPTNFRATISNRSARVNLDLTLVLPIQDEIGTAGHGSTIVGFETSHRLGLICPVEGTGFIRRSSGFHRAVYSREFILNHGCKKMARLASKKLLANAYLIADDSDDDERKSWLYRSTLGTDEEVVDTGTNVCTWSQLHTPIPSSVKNMENGEVVARKEPREVVFPIGAEEARRNRSGKSTLPLLIGFSNTEALKAQLPRSTSDKWQRALDSSTVQKTRNNDASFQQKAWSREKMPAHHRDWKLERNLQDDERTISAKKALGVSNREHNVLCDHNPGAFTANLNQRKPERQLHDSAVSTMSASLTSGFDQRWYLKRKLERLIAFARRRPTEADVEGLQCEWNLGQRRPSLHIMNTLSTEATKPELTCTSANKLPALKSHTMIITPTALTIAEKEKHQCKWDLDGMPHDATSACNEEYGHKTKSQRAVAGGGMNQFVDSMEARRRIWDIDSKLQWDDFHVKNTSKRQLSVTHDLPTYKQPVLTEISMDANKADLMYCTIPSFTAKSLSVFPIKSLARVYDIVRSYCIAT</sequence>
<accession>A0A0P1B6N1</accession>
<organism evidence="2 3">
    <name type="scientific">Plasmopara halstedii</name>
    <name type="common">Downy mildew of sunflower</name>
    <dbReference type="NCBI Taxonomy" id="4781"/>
    <lineage>
        <taxon>Eukaryota</taxon>
        <taxon>Sar</taxon>
        <taxon>Stramenopiles</taxon>
        <taxon>Oomycota</taxon>
        <taxon>Peronosporomycetes</taxon>
        <taxon>Peronosporales</taxon>
        <taxon>Peronosporaceae</taxon>
        <taxon>Plasmopara</taxon>
    </lineage>
</organism>
<dbReference type="AlphaFoldDB" id="A0A0P1B6N1"/>
<reference evidence="3" key="1">
    <citation type="submission" date="2014-09" db="EMBL/GenBank/DDBJ databases">
        <authorList>
            <person name="Sharma Rahul"/>
            <person name="Thines Marco"/>
        </authorList>
    </citation>
    <scope>NUCLEOTIDE SEQUENCE [LARGE SCALE GENOMIC DNA]</scope>
</reference>